<dbReference type="SUPFAM" id="SSF51735">
    <property type="entry name" value="NAD(P)-binding Rossmann-fold domains"/>
    <property type="match status" value="1"/>
</dbReference>
<feature type="transmembrane region" description="Helical" evidence="1">
    <location>
        <begin position="6"/>
        <end position="27"/>
    </location>
</feature>
<sequence>MDQVLDAFVVIGKTLWLIFVAIIKSFLPNGALPRKDVKGQTVLITGAGSGLGRLLAYEFGKLGCYLVLWDVNEKGNEETRQTLESAGVKIKKAKNKQLQAIR</sequence>
<name>A0A8S1H303_9PELO</name>
<accession>A0A8S1H303</accession>
<dbReference type="GO" id="GO:0005811">
    <property type="term" value="C:lipid droplet"/>
    <property type="evidence" value="ECO:0007669"/>
    <property type="project" value="TreeGrafter"/>
</dbReference>
<dbReference type="InterPro" id="IPR002347">
    <property type="entry name" value="SDR_fam"/>
</dbReference>
<dbReference type="EMBL" id="CAJGYM010000012">
    <property type="protein sequence ID" value="CAD6189881.1"/>
    <property type="molecule type" value="Genomic_DNA"/>
</dbReference>
<dbReference type="GO" id="GO:0016616">
    <property type="term" value="F:oxidoreductase activity, acting on the CH-OH group of donors, NAD or NADP as acceptor"/>
    <property type="evidence" value="ECO:0007669"/>
    <property type="project" value="TreeGrafter"/>
</dbReference>
<dbReference type="Pfam" id="PF00106">
    <property type="entry name" value="adh_short"/>
    <property type="match status" value="1"/>
</dbReference>
<dbReference type="OrthoDB" id="10253736at2759"/>
<gene>
    <name evidence="2" type="ORF">CAUJ_LOCUS5800</name>
</gene>
<dbReference type="AlphaFoldDB" id="A0A8S1H303"/>
<keyword evidence="3" id="KW-1185">Reference proteome</keyword>
<evidence type="ECO:0000313" key="3">
    <source>
        <dbReference type="Proteomes" id="UP000835052"/>
    </source>
</evidence>
<dbReference type="PANTHER" id="PTHR24322:SF742">
    <property type="entry name" value="PROTEIN DHS-3"/>
    <property type="match status" value="1"/>
</dbReference>
<dbReference type="Proteomes" id="UP000835052">
    <property type="component" value="Unassembled WGS sequence"/>
</dbReference>
<evidence type="ECO:0000313" key="2">
    <source>
        <dbReference type="EMBL" id="CAD6189881.1"/>
    </source>
</evidence>
<protein>
    <submittedName>
        <fullName evidence="2">Uncharacterized protein</fullName>
    </submittedName>
</protein>
<dbReference type="InterPro" id="IPR036291">
    <property type="entry name" value="NAD(P)-bd_dom_sf"/>
</dbReference>
<keyword evidence="1" id="KW-0812">Transmembrane</keyword>
<proteinExistence type="predicted"/>
<keyword evidence="1" id="KW-1133">Transmembrane helix</keyword>
<comment type="caution">
    <text evidence="2">The sequence shown here is derived from an EMBL/GenBank/DDBJ whole genome shotgun (WGS) entry which is preliminary data.</text>
</comment>
<evidence type="ECO:0000256" key="1">
    <source>
        <dbReference type="SAM" id="Phobius"/>
    </source>
</evidence>
<keyword evidence="1" id="KW-0472">Membrane</keyword>
<dbReference type="PANTHER" id="PTHR24322">
    <property type="entry name" value="PKSB"/>
    <property type="match status" value="1"/>
</dbReference>
<reference evidence="2" key="1">
    <citation type="submission" date="2020-10" db="EMBL/GenBank/DDBJ databases">
        <authorList>
            <person name="Kikuchi T."/>
        </authorList>
    </citation>
    <scope>NUCLEOTIDE SEQUENCE</scope>
    <source>
        <strain evidence="2">NKZ352</strain>
    </source>
</reference>
<organism evidence="2 3">
    <name type="scientific">Caenorhabditis auriculariae</name>
    <dbReference type="NCBI Taxonomy" id="2777116"/>
    <lineage>
        <taxon>Eukaryota</taxon>
        <taxon>Metazoa</taxon>
        <taxon>Ecdysozoa</taxon>
        <taxon>Nematoda</taxon>
        <taxon>Chromadorea</taxon>
        <taxon>Rhabditida</taxon>
        <taxon>Rhabditina</taxon>
        <taxon>Rhabditomorpha</taxon>
        <taxon>Rhabditoidea</taxon>
        <taxon>Rhabditidae</taxon>
        <taxon>Peloderinae</taxon>
        <taxon>Caenorhabditis</taxon>
    </lineage>
</organism>
<dbReference type="Gene3D" id="3.40.50.720">
    <property type="entry name" value="NAD(P)-binding Rossmann-like Domain"/>
    <property type="match status" value="1"/>
</dbReference>